<keyword evidence="1" id="KW-0472">Membrane</keyword>
<organism evidence="2 3">
    <name type="scientific">Corynebacterium tuberculostearicum SK141</name>
    <dbReference type="NCBI Taxonomy" id="553206"/>
    <lineage>
        <taxon>Bacteria</taxon>
        <taxon>Bacillati</taxon>
        <taxon>Actinomycetota</taxon>
        <taxon>Actinomycetes</taxon>
        <taxon>Mycobacteriales</taxon>
        <taxon>Corynebacteriaceae</taxon>
        <taxon>Corynebacterium</taxon>
    </lineage>
</organism>
<feature type="transmembrane region" description="Helical" evidence="1">
    <location>
        <begin position="117"/>
        <end position="136"/>
    </location>
</feature>
<sequence length="202" mass="22416">MLSVLPIGLDIWYIVQPYSDEKVVQLCSDGKVVQLCSDGKVVQPYSDEEVVQLCSDGKVVQLCSDEKDFSGALFIGGILLFCSGMFLSRAFWMNKMHERGYQITNNPDDYALERTTGFAWTILVLMAVHGVCTGTLPGEGSLATVQKWIVALALWTPIVSIVGSSWGKLKAKKPNGDKIIWPHGLLDNCFWSRLLRRNKGSK</sequence>
<dbReference type="Proteomes" id="UP000004384">
    <property type="component" value="Unassembled WGS sequence"/>
</dbReference>
<feature type="transmembrane region" description="Helical" evidence="1">
    <location>
        <begin position="72"/>
        <end position="92"/>
    </location>
</feature>
<dbReference type="EMBL" id="ACVP01000011">
    <property type="protein sequence ID" value="EET77864.1"/>
    <property type="molecule type" value="Genomic_DNA"/>
</dbReference>
<name>C6R865_9CORY</name>
<proteinExistence type="predicted"/>
<keyword evidence="1" id="KW-1133">Transmembrane helix</keyword>
<gene>
    <name evidence="2" type="ORF">CORTU0001_2178</name>
</gene>
<accession>C6R865</accession>
<evidence type="ECO:0000256" key="1">
    <source>
        <dbReference type="SAM" id="Phobius"/>
    </source>
</evidence>
<evidence type="ECO:0000313" key="2">
    <source>
        <dbReference type="EMBL" id="EET77864.1"/>
    </source>
</evidence>
<protein>
    <submittedName>
        <fullName evidence="2">Uncharacterized protein</fullName>
    </submittedName>
</protein>
<feature type="transmembrane region" description="Helical" evidence="1">
    <location>
        <begin position="148"/>
        <end position="169"/>
    </location>
</feature>
<dbReference type="AlphaFoldDB" id="C6R865"/>
<keyword evidence="1" id="KW-0812">Transmembrane</keyword>
<evidence type="ECO:0000313" key="3">
    <source>
        <dbReference type="Proteomes" id="UP000004384"/>
    </source>
</evidence>
<reference evidence="2 3" key="1">
    <citation type="submission" date="2009-06" db="EMBL/GenBank/DDBJ databases">
        <authorList>
            <person name="Dodson R."/>
            <person name="Sebastian Y."/>
            <person name="Madupu R."/>
            <person name="Durkin A.S."/>
            <person name="Torralba M."/>
            <person name="Methe B."/>
            <person name="Sutton G.G."/>
            <person name="Strausberg R.L."/>
            <person name="Nelson K.E."/>
        </authorList>
    </citation>
    <scope>NUCLEOTIDE SEQUENCE [LARGE SCALE GENOMIC DNA]</scope>
    <source>
        <strain evidence="2 3">SK141</strain>
    </source>
</reference>
<comment type="caution">
    <text evidence="2">The sequence shown here is derived from an EMBL/GenBank/DDBJ whole genome shotgun (WGS) entry which is preliminary data.</text>
</comment>